<feature type="transmembrane region" description="Helical" evidence="5">
    <location>
        <begin position="64"/>
        <end position="83"/>
    </location>
</feature>
<dbReference type="Proteomes" id="UP000005627">
    <property type="component" value="Chromosome 2"/>
</dbReference>
<name>G8ZNJ0_TORDE</name>
<dbReference type="InterPro" id="IPR036259">
    <property type="entry name" value="MFS_trans_sf"/>
</dbReference>
<feature type="transmembrane region" description="Helical" evidence="5">
    <location>
        <begin position="394"/>
        <end position="413"/>
    </location>
</feature>
<feature type="transmembrane region" description="Helical" evidence="5">
    <location>
        <begin position="194"/>
        <end position="219"/>
    </location>
</feature>
<evidence type="ECO:0000313" key="8">
    <source>
        <dbReference type="Proteomes" id="UP000005627"/>
    </source>
</evidence>
<dbReference type="PANTHER" id="PTHR42718">
    <property type="entry name" value="MAJOR FACILITATOR SUPERFAMILY MULTIDRUG TRANSPORTER MFSC"/>
    <property type="match status" value="1"/>
</dbReference>
<dbReference type="eggNOG" id="KOG0254">
    <property type="taxonomic scope" value="Eukaryota"/>
</dbReference>
<dbReference type="PANTHER" id="PTHR42718:SF14">
    <property type="entry name" value="AMINOTRIAZOLE RESISTANCE PROTEIN"/>
    <property type="match status" value="1"/>
</dbReference>
<feature type="transmembrane region" description="Helical" evidence="5">
    <location>
        <begin position="133"/>
        <end position="152"/>
    </location>
</feature>
<protein>
    <recommendedName>
        <fullName evidence="6">Major facilitator superfamily (MFS) profile domain-containing protein</fullName>
    </recommendedName>
</protein>
<dbReference type="GeneID" id="11503291"/>
<dbReference type="InterPro" id="IPR011701">
    <property type="entry name" value="MFS"/>
</dbReference>
<keyword evidence="3 5" id="KW-1133">Transmembrane helix</keyword>
<feature type="transmembrane region" description="Helical" evidence="5">
    <location>
        <begin position="164"/>
        <end position="182"/>
    </location>
</feature>
<gene>
    <name evidence="7" type="primary">TDEL0B00550</name>
    <name evidence="7" type="ORF">TDEL_0B00550</name>
</gene>
<dbReference type="RefSeq" id="XP_003679395.1">
    <property type="nucleotide sequence ID" value="XM_003679347.1"/>
</dbReference>
<evidence type="ECO:0000256" key="1">
    <source>
        <dbReference type="ARBA" id="ARBA00004141"/>
    </source>
</evidence>
<sequence>MFDRAAVNGGQVTALKSSHENEIERNLSREDKMLTTEKEAPVFVEEPESPWQDPNYFKGKWDEVLFVLSCMMGQLLNQAGSTMTLSTMKVLERELDSSSAKSSWLMASFPLVSGSFILISGRLGDIYGLKKMLLLGYIWLTIWSLICGLSSFSHNDTFFITSRAFQGLGISFVLPNLLGIVGNIYKPGTRRKNIVISLIGMCAPIGATFGGLFAGVVVIRKDSDWPWAFYAYTIAAFLTTIISYFVIPNSIPVNVNKFAMDWIGSALGVSGLVLFNFVWNQSTVVGWATGYIIALLIVSIFLIALFFIFEIKYAKVPLLPKEVTESRSIIMILASLMAGWGSFGIWIFYYFQFVLTLRNYSPVWAGGTFFMVSIVGCIAALTVGFSIKRVGPAVLLFFSMIAFTCGSIILSVTPVHETYFRSCLGAMVILSFGMDLSFPAASIILSDELSMQYQGMAGSLVNTVVNYSMSLFLGIGGTIERQINKSGDRLLEGFRAALYFAIGVGSLGILISGVFVLQKELMRSKSRKENELEYNGS</sequence>
<dbReference type="FunCoup" id="G8ZNJ0">
    <property type="interactions" value="41"/>
</dbReference>
<comment type="subcellular location">
    <subcellularLocation>
        <location evidence="1">Membrane</location>
        <topology evidence="1">Multi-pass membrane protein</topology>
    </subcellularLocation>
</comment>
<evidence type="ECO:0000256" key="5">
    <source>
        <dbReference type="SAM" id="Phobius"/>
    </source>
</evidence>
<accession>G8ZNJ0</accession>
<evidence type="ECO:0000256" key="3">
    <source>
        <dbReference type="ARBA" id="ARBA00022989"/>
    </source>
</evidence>
<keyword evidence="4 5" id="KW-0472">Membrane</keyword>
<evidence type="ECO:0000256" key="4">
    <source>
        <dbReference type="ARBA" id="ARBA00023136"/>
    </source>
</evidence>
<dbReference type="HOGENOM" id="CLU_000960_27_4_1"/>
<feature type="transmembrane region" description="Helical" evidence="5">
    <location>
        <begin position="225"/>
        <end position="247"/>
    </location>
</feature>
<dbReference type="AlphaFoldDB" id="G8ZNJ0"/>
<reference evidence="7 8" key="1">
    <citation type="journal article" date="2011" name="Proc. Natl. Acad. Sci. U.S.A.">
        <title>Evolutionary erosion of yeast sex chromosomes by mating-type switching accidents.</title>
        <authorList>
            <person name="Gordon J.L."/>
            <person name="Armisen D."/>
            <person name="Proux-Wera E."/>
            <person name="Oheigeartaigh S.S."/>
            <person name="Byrne K.P."/>
            <person name="Wolfe K.H."/>
        </authorList>
    </citation>
    <scope>NUCLEOTIDE SEQUENCE [LARGE SCALE GENOMIC DNA]</scope>
    <source>
        <strain evidence="8">ATCC 10662 / CBS 1146 / NBRC 0425 / NCYC 2629 / NRRL Y-866</strain>
    </source>
</reference>
<evidence type="ECO:0000256" key="2">
    <source>
        <dbReference type="ARBA" id="ARBA00022692"/>
    </source>
</evidence>
<feature type="transmembrane region" description="Helical" evidence="5">
    <location>
        <begin position="419"/>
        <end position="445"/>
    </location>
</feature>
<keyword evidence="2 5" id="KW-0812">Transmembrane</keyword>
<dbReference type="SUPFAM" id="SSF103473">
    <property type="entry name" value="MFS general substrate transporter"/>
    <property type="match status" value="2"/>
</dbReference>
<keyword evidence="8" id="KW-1185">Reference proteome</keyword>
<feature type="transmembrane region" description="Helical" evidence="5">
    <location>
        <begin position="285"/>
        <end position="309"/>
    </location>
</feature>
<dbReference type="EMBL" id="HE616743">
    <property type="protein sequence ID" value="CCE90184.1"/>
    <property type="molecule type" value="Genomic_DNA"/>
</dbReference>
<organism evidence="7 8">
    <name type="scientific">Torulaspora delbrueckii</name>
    <name type="common">Yeast</name>
    <name type="synonym">Candida colliculosa</name>
    <dbReference type="NCBI Taxonomy" id="4950"/>
    <lineage>
        <taxon>Eukaryota</taxon>
        <taxon>Fungi</taxon>
        <taxon>Dikarya</taxon>
        <taxon>Ascomycota</taxon>
        <taxon>Saccharomycotina</taxon>
        <taxon>Saccharomycetes</taxon>
        <taxon>Saccharomycetales</taxon>
        <taxon>Saccharomycetaceae</taxon>
        <taxon>Torulaspora</taxon>
    </lineage>
</organism>
<feature type="transmembrane region" description="Helical" evidence="5">
    <location>
        <begin position="259"/>
        <end position="279"/>
    </location>
</feature>
<dbReference type="GO" id="GO:0016020">
    <property type="term" value="C:membrane"/>
    <property type="evidence" value="ECO:0007669"/>
    <property type="project" value="UniProtKB-SubCell"/>
</dbReference>
<dbReference type="OrthoDB" id="2130629at2759"/>
<feature type="transmembrane region" description="Helical" evidence="5">
    <location>
        <begin position="457"/>
        <end position="476"/>
    </location>
</feature>
<dbReference type="GO" id="GO:0022857">
    <property type="term" value="F:transmembrane transporter activity"/>
    <property type="evidence" value="ECO:0007669"/>
    <property type="project" value="InterPro"/>
</dbReference>
<dbReference type="InParanoid" id="G8ZNJ0"/>
<feature type="domain" description="Major facilitator superfamily (MFS) profile" evidence="6">
    <location>
        <begin position="66"/>
        <end position="520"/>
    </location>
</feature>
<dbReference type="InterPro" id="IPR020846">
    <property type="entry name" value="MFS_dom"/>
</dbReference>
<feature type="transmembrane region" description="Helical" evidence="5">
    <location>
        <begin position="363"/>
        <end position="387"/>
    </location>
</feature>
<dbReference type="CDD" id="cd17476">
    <property type="entry name" value="MFS_Amf1_MDR_like"/>
    <property type="match status" value="1"/>
</dbReference>
<evidence type="ECO:0000259" key="6">
    <source>
        <dbReference type="PROSITE" id="PS50850"/>
    </source>
</evidence>
<feature type="transmembrane region" description="Helical" evidence="5">
    <location>
        <begin position="329"/>
        <end position="351"/>
    </location>
</feature>
<feature type="transmembrane region" description="Helical" evidence="5">
    <location>
        <begin position="103"/>
        <end position="121"/>
    </location>
</feature>
<dbReference type="Pfam" id="PF07690">
    <property type="entry name" value="MFS_1"/>
    <property type="match status" value="1"/>
</dbReference>
<dbReference type="Gene3D" id="1.20.1250.20">
    <property type="entry name" value="MFS general substrate transporter like domains"/>
    <property type="match status" value="2"/>
</dbReference>
<evidence type="ECO:0000313" key="7">
    <source>
        <dbReference type="EMBL" id="CCE90184.1"/>
    </source>
</evidence>
<dbReference type="PROSITE" id="PS50850">
    <property type="entry name" value="MFS"/>
    <property type="match status" value="1"/>
</dbReference>
<feature type="transmembrane region" description="Helical" evidence="5">
    <location>
        <begin position="496"/>
        <end position="517"/>
    </location>
</feature>
<dbReference type="FunFam" id="1.20.1250.20:FF:000397">
    <property type="entry name" value="Aminotriazole resistance protein"/>
    <property type="match status" value="1"/>
</dbReference>
<proteinExistence type="predicted"/>
<dbReference type="KEGG" id="tdl:TDEL_0B00550"/>